<dbReference type="RefSeq" id="WP_231955132.1">
    <property type="nucleotide sequence ID" value="NZ_CACRYJ010000022.1"/>
</dbReference>
<feature type="region of interest" description="Disordered" evidence="1">
    <location>
        <begin position="1"/>
        <end position="23"/>
    </location>
</feature>
<dbReference type="PANTHER" id="PTHR33164">
    <property type="entry name" value="TRANSCRIPTIONAL REGULATOR, MARR FAMILY"/>
    <property type="match status" value="1"/>
</dbReference>
<accession>A0A7M4DHL5</accession>
<evidence type="ECO:0000313" key="3">
    <source>
        <dbReference type="EMBL" id="VZO36408.1"/>
    </source>
</evidence>
<evidence type="ECO:0000256" key="1">
    <source>
        <dbReference type="SAM" id="MobiDB-lite"/>
    </source>
</evidence>
<dbReference type="Proteomes" id="UP000419743">
    <property type="component" value="Unassembled WGS sequence"/>
</dbReference>
<keyword evidence="4" id="KW-1185">Reference proteome</keyword>
<evidence type="ECO:0000259" key="2">
    <source>
        <dbReference type="PROSITE" id="PS50995"/>
    </source>
</evidence>
<dbReference type="InterPro" id="IPR036390">
    <property type="entry name" value="WH_DNA-bd_sf"/>
</dbReference>
<proteinExistence type="predicted"/>
<dbReference type="Pfam" id="PF01047">
    <property type="entry name" value="MarR"/>
    <property type="match status" value="1"/>
</dbReference>
<dbReference type="GO" id="GO:0006950">
    <property type="term" value="P:response to stress"/>
    <property type="evidence" value="ECO:0007669"/>
    <property type="project" value="TreeGrafter"/>
</dbReference>
<dbReference type="PRINTS" id="PR00598">
    <property type="entry name" value="HTHMARR"/>
</dbReference>
<organism evidence="3 4">
    <name type="scientific">Occultella aeris</name>
    <dbReference type="NCBI Taxonomy" id="2761496"/>
    <lineage>
        <taxon>Bacteria</taxon>
        <taxon>Bacillati</taxon>
        <taxon>Actinomycetota</taxon>
        <taxon>Actinomycetes</taxon>
        <taxon>Micrococcales</taxon>
        <taxon>Ruaniaceae</taxon>
        <taxon>Occultella</taxon>
    </lineage>
</organism>
<dbReference type="PROSITE" id="PS50995">
    <property type="entry name" value="HTH_MARR_2"/>
    <property type="match status" value="1"/>
</dbReference>
<dbReference type="EMBL" id="CACRYJ010000022">
    <property type="protein sequence ID" value="VZO36408.1"/>
    <property type="molecule type" value="Genomic_DNA"/>
</dbReference>
<dbReference type="SUPFAM" id="SSF46785">
    <property type="entry name" value="Winged helix' DNA-binding domain"/>
    <property type="match status" value="1"/>
</dbReference>
<dbReference type="InterPro" id="IPR039422">
    <property type="entry name" value="MarR/SlyA-like"/>
</dbReference>
<reference evidence="3 4" key="1">
    <citation type="submission" date="2019-11" db="EMBL/GenBank/DDBJ databases">
        <authorList>
            <person name="Criscuolo A."/>
        </authorList>
    </citation>
    <scope>NUCLEOTIDE SEQUENCE [LARGE SCALE GENOMIC DNA]</scope>
    <source>
        <strain evidence="3">CIP111667</strain>
    </source>
</reference>
<sequence length="147" mass="16296">MTNPRGREPERVPESDPSDLLTHATRGLRRRWAASLEPWGLAPHEARALRVISDSDGARLSDIAAHLRIAPRSATEVVDALQEKSLVERTPDPTDRRAVLAVPTDTGRALAEEIGAARLQVSRDYFSRLEPQEQDQLAALLHRLIAD</sequence>
<name>A0A7M4DHL5_9MICO</name>
<dbReference type="PANTHER" id="PTHR33164:SF43">
    <property type="entry name" value="HTH-TYPE TRANSCRIPTIONAL REPRESSOR YETL"/>
    <property type="match status" value="1"/>
</dbReference>
<gene>
    <name evidence="3" type="primary">yusO_1</name>
    <name evidence="3" type="ORF">HALOF300_01613</name>
</gene>
<dbReference type="AlphaFoldDB" id="A0A7M4DHL5"/>
<evidence type="ECO:0000313" key="4">
    <source>
        <dbReference type="Proteomes" id="UP000419743"/>
    </source>
</evidence>
<feature type="compositionally biased region" description="Basic and acidic residues" evidence="1">
    <location>
        <begin position="1"/>
        <end position="14"/>
    </location>
</feature>
<dbReference type="InterPro" id="IPR000835">
    <property type="entry name" value="HTH_MarR-typ"/>
</dbReference>
<dbReference type="GO" id="GO:0003700">
    <property type="term" value="F:DNA-binding transcription factor activity"/>
    <property type="evidence" value="ECO:0007669"/>
    <property type="project" value="InterPro"/>
</dbReference>
<dbReference type="Gene3D" id="1.10.10.10">
    <property type="entry name" value="Winged helix-like DNA-binding domain superfamily/Winged helix DNA-binding domain"/>
    <property type="match status" value="1"/>
</dbReference>
<dbReference type="InterPro" id="IPR036388">
    <property type="entry name" value="WH-like_DNA-bd_sf"/>
</dbReference>
<comment type="caution">
    <text evidence="3">The sequence shown here is derived from an EMBL/GenBank/DDBJ whole genome shotgun (WGS) entry which is preliminary data.</text>
</comment>
<protein>
    <submittedName>
        <fullName evidence="3">Putative HTH-type transcriptional regulator YusO</fullName>
    </submittedName>
</protein>
<dbReference type="SMART" id="SM00347">
    <property type="entry name" value="HTH_MARR"/>
    <property type="match status" value="1"/>
</dbReference>
<feature type="domain" description="HTH marR-type" evidence="2">
    <location>
        <begin position="14"/>
        <end position="146"/>
    </location>
</feature>